<comment type="caution">
    <text evidence="2">The sequence shown here is derived from an EMBL/GenBank/DDBJ whole genome shotgun (WGS) entry which is preliminary data.</text>
</comment>
<reference evidence="2 3" key="1">
    <citation type="submission" date="2019-04" db="EMBL/GenBank/DDBJ databases">
        <title>Lactobacillus gasseri 7171 assembly.</title>
        <authorList>
            <person name="Joris B.R."/>
            <person name="Giguere D."/>
        </authorList>
    </citation>
    <scope>NUCLEOTIDE SEQUENCE [LARGE SCALE GENOMIC DNA]</scope>
    <source>
        <strain evidence="2 3">7171</strain>
    </source>
</reference>
<keyword evidence="1" id="KW-0812">Transmembrane</keyword>
<feature type="transmembrane region" description="Helical" evidence="1">
    <location>
        <begin position="6"/>
        <end position="26"/>
    </location>
</feature>
<protein>
    <submittedName>
        <fullName evidence="2">Uncharacterized protein</fullName>
    </submittedName>
</protein>
<gene>
    <name evidence="2" type="ORF">FIPPAONL_00006</name>
</gene>
<organism evidence="2 3">
    <name type="scientific">Lactobacillus gasseri</name>
    <dbReference type="NCBI Taxonomy" id="1596"/>
    <lineage>
        <taxon>Bacteria</taxon>
        <taxon>Bacillati</taxon>
        <taxon>Bacillota</taxon>
        <taxon>Bacilli</taxon>
        <taxon>Lactobacillales</taxon>
        <taxon>Lactobacillaceae</taxon>
        <taxon>Lactobacillus</taxon>
    </lineage>
</organism>
<evidence type="ECO:0000313" key="3">
    <source>
        <dbReference type="Proteomes" id="UP000316012"/>
    </source>
</evidence>
<accession>A0ABY3BH51</accession>
<evidence type="ECO:0000313" key="2">
    <source>
        <dbReference type="EMBL" id="TQW16276.1"/>
    </source>
</evidence>
<evidence type="ECO:0000256" key="1">
    <source>
        <dbReference type="SAM" id="Phobius"/>
    </source>
</evidence>
<keyword evidence="1" id="KW-0472">Membrane</keyword>
<keyword evidence="1" id="KW-1133">Transmembrane helix</keyword>
<dbReference type="Proteomes" id="UP000316012">
    <property type="component" value="Unassembled WGS sequence"/>
</dbReference>
<sequence length="96" mass="11202">MKIKSWMLMLIAMGFLFSPVAMVYILEGKCEQIVTFFIKKVKFVKKAGINYKLAPQRLFPNSFRERSLWYSFSSSGVKVILSENFTTGARLKKYWS</sequence>
<keyword evidence="3" id="KW-1185">Reference proteome</keyword>
<dbReference type="EMBL" id="SRMD01000002">
    <property type="protein sequence ID" value="TQW16276.1"/>
    <property type="molecule type" value="Genomic_DNA"/>
</dbReference>
<proteinExistence type="predicted"/>
<name>A0ABY3BH51_LACGS</name>